<name>A0A427AGG7_ENSVE</name>
<reference evidence="1 2" key="1">
    <citation type="journal article" date="2014" name="Agronomy (Basel)">
        <title>A Draft Genome Sequence for Ensete ventricosum, the Drought-Tolerant Tree Against Hunger.</title>
        <authorList>
            <person name="Harrison J."/>
            <person name="Moore K.A."/>
            <person name="Paszkiewicz K."/>
            <person name="Jones T."/>
            <person name="Grant M."/>
            <person name="Ambacheew D."/>
            <person name="Muzemil S."/>
            <person name="Studholme D.J."/>
        </authorList>
    </citation>
    <scope>NUCLEOTIDE SEQUENCE [LARGE SCALE GENOMIC DNA]</scope>
</reference>
<sequence length="100" mass="11689">TSSLESGRVLTLGIRAAFLASYYPSTATQNNSYNCLKIVVEFHRHLHHRISSFDLPMNYNRFWFPTLLLLRNLLLSFSSIKFFMALPLPLRFTQIFVVNY</sequence>
<protein>
    <submittedName>
        <fullName evidence="1">Uncharacterized protein</fullName>
    </submittedName>
</protein>
<proteinExistence type="predicted"/>
<accession>A0A427AGG7</accession>
<dbReference type="Proteomes" id="UP000287651">
    <property type="component" value="Unassembled WGS sequence"/>
</dbReference>
<dbReference type="AlphaFoldDB" id="A0A427AGG7"/>
<comment type="caution">
    <text evidence="1">The sequence shown here is derived from an EMBL/GenBank/DDBJ whole genome shotgun (WGS) entry which is preliminary data.</text>
</comment>
<dbReference type="EMBL" id="AMZH03002507">
    <property type="protein sequence ID" value="RRT75347.1"/>
    <property type="molecule type" value="Genomic_DNA"/>
</dbReference>
<feature type="non-terminal residue" evidence="1">
    <location>
        <position position="1"/>
    </location>
</feature>
<gene>
    <name evidence="1" type="ORF">B296_00025096</name>
</gene>
<evidence type="ECO:0000313" key="2">
    <source>
        <dbReference type="Proteomes" id="UP000287651"/>
    </source>
</evidence>
<evidence type="ECO:0000313" key="1">
    <source>
        <dbReference type="EMBL" id="RRT75347.1"/>
    </source>
</evidence>
<organism evidence="1 2">
    <name type="scientific">Ensete ventricosum</name>
    <name type="common">Abyssinian banana</name>
    <name type="synonym">Musa ensete</name>
    <dbReference type="NCBI Taxonomy" id="4639"/>
    <lineage>
        <taxon>Eukaryota</taxon>
        <taxon>Viridiplantae</taxon>
        <taxon>Streptophyta</taxon>
        <taxon>Embryophyta</taxon>
        <taxon>Tracheophyta</taxon>
        <taxon>Spermatophyta</taxon>
        <taxon>Magnoliopsida</taxon>
        <taxon>Liliopsida</taxon>
        <taxon>Zingiberales</taxon>
        <taxon>Musaceae</taxon>
        <taxon>Ensete</taxon>
    </lineage>
</organism>